<comment type="caution">
    <text evidence="2">The sequence shown here is derived from an EMBL/GenBank/DDBJ whole genome shotgun (WGS) entry which is preliminary data.</text>
</comment>
<feature type="transmembrane region" description="Helical" evidence="1">
    <location>
        <begin position="152"/>
        <end position="179"/>
    </location>
</feature>
<evidence type="ECO:0008006" key="4">
    <source>
        <dbReference type="Google" id="ProtNLM"/>
    </source>
</evidence>
<dbReference type="SUPFAM" id="SSF48726">
    <property type="entry name" value="Immunoglobulin"/>
    <property type="match status" value="1"/>
</dbReference>
<dbReference type="AlphaFoldDB" id="A0A8B6BM43"/>
<keyword evidence="1" id="KW-0812">Transmembrane</keyword>
<name>A0A8B6BM43_MYTGA</name>
<organism evidence="2 3">
    <name type="scientific">Mytilus galloprovincialis</name>
    <name type="common">Mediterranean mussel</name>
    <dbReference type="NCBI Taxonomy" id="29158"/>
    <lineage>
        <taxon>Eukaryota</taxon>
        <taxon>Metazoa</taxon>
        <taxon>Spiralia</taxon>
        <taxon>Lophotrochozoa</taxon>
        <taxon>Mollusca</taxon>
        <taxon>Bivalvia</taxon>
        <taxon>Autobranchia</taxon>
        <taxon>Pteriomorphia</taxon>
        <taxon>Mytilida</taxon>
        <taxon>Mytiloidea</taxon>
        <taxon>Mytilidae</taxon>
        <taxon>Mytilinae</taxon>
        <taxon>Mytilus</taxon>
    </lineage>
</organism>
<dbReference type="EMBL" id="UYJE01000389">
    <property type="protein sequence ID" value="VDH92885.1"/>
    <property type="molecule type" value="Genomic_DNA"/>
</dbReference>
<keyword evidence="1" id="KW-0472">Membrane</keyword>
<evidence type="ECO:0000313" key="2">
    <source>
        <dbReference type="EMBL" id="VDH92885.1"/>
    </source>
</evidence>
<gene>
    <name evidence="2" type="ORF">MGAL_10B047611</name>
</gene>
<keyword evidence="1" id="KW-1133">Transmembrane helix</keyword>
<reference evidence="2" key="1">
    <citation type="submission" date="2018-11" db="EMBL/GenBank/DDBJ databases">
        <authorList>
            <person name="Alioto T."/>
            <person name="Alioto T."/>
        </authorList>
    </citation>
    <scope>NUCLEOTIDE SEQUENCE</scope>
</reference>
<sequence>PIQTTSAIEKHIWSTSEMNPSVFSFCFPLQMFVLQLTGALRWKVEHKVTEYGQNLVLLCRVSNCCSENAGWYLWNTTKRTIFKDVKTINVHVSAPRKYSGYVRTDGFTLVIKHLTQADTNVYYSCDYGSQFGDSILLHKDDVFKNDQPKFEFSITLIVTIGVVGSILIIGLITVVIVIIRRKQARVEELELSKIGKEEGIGRKKCTIYNDYCSKIEVSFKSSRQQKQTDKSLVNIKNFQLRPKRTVKIMQNAEIESGKSYTALLEKEFIDCNVHVKYTHYYLGMLPAPWYYHTELQHNGTHGMVFTADGVLDYKNGT</sequence>
<dbReference type="InterPro" id="IPR036179">
    <property type="entry name" value="Ig-like_dom_sf"/>
</dbReference>
<proteinExistence type="predicted"/>
<feature type="non-terminal residue" evidence="2">
    <location>
        <position position="317"/>
    </location>
</feature>
<evidence type="ECO:0000313" key="3">
    <source>
        <dbReference type="Proteomes" id="UP000596742"/>
    </source>
</evidence>
<protein>
    <recommendedName>
        <fullName evidence="4">Ig-like domain-containing protein</fullName>
    </recommendedName>
</protein>
<keyword evidence="3" id="KW-1185">Reference proteome</keyword>
<accession>A0A8B6BM43</accession>
<evidence type="ECO:0000256" key="1">
    <source>
        <dbReference type="SAM" id="Phobius"/>
    </source>
</evidence>
<dbReference type="Proteomes" id="UP000596742">
    <property type="component" value="Unassembled WGS sequence"/>
</dbReference>
<dbReference type="OrthoDB" id="10350723at2759"/>